<dbReference type="KEGG" id="sgrg:L0C25_20465"/>
<proteinExistence type="predicted"/>
<dbReference type="InterPro" id="IPR050109">
    <property type="entry name" value="HTH-type_TetR-like_transc_reg"/>
</dbReference>
<dbReference type="GO" id="GO:0003700">
    <property type="term" value="F:DNA-binding transcription factor activity"/>
    <property type="evidence" value="ECO:0007669"/>
    <property type="project" value="TreeGrafter"/>
</dbReference>
<feature type="region of interest" description="Disordered" evidence="5">
    <location>
        <begin position="1"/>
        <end position="33"/>
    </location>
</feature>
<evidence type="ECO:0000256" key="5">
    <source>
        <dbReference type="SAM" id="MobiDB-lite"/>
    </source>
</evidence>
<name>A0AA46YKR7_9ACTN</name>
<accession>A0AA46YKR7</accession>
<dbReference type="InterPro" id="IPR001647">
    <property type="entry name" value="HTH_TetR"/>
</dbReference>
<protein>
    <submittedName>
        <fullName evidence="7">TetR/AcrR family transcriptional regulator</fullName>
    </submittedName>
</protein>
<keyword evidence="1" id="KW-0805">Transcription regulation</keyword>
<sequence length="243" mass="26554">MDATTRPASEPQPRGSRPKSTAPMSATAQRRRQRADEILRATRSLFDAAGVRDAQIEDIARAVGINRAIIYRHFTGKEELFALTLVAYLDEIQTRMRSADDETLEPPERLRLICGAFLDYGEEYPAFVDCALTLLRTPGTELMNDVAEGAMFRLGRAISGALQCLVDVLDAGSTSGNFRVDDPQLLANVLYTQALGGLQLARLRLVVSEASPGLPEVQSVSFDVVREYLLQAAIAMATGVPNR</sequence>
<dbReference type="InterPro" id="IPR009057">
    <property type="entry name" value="Homeodomain-like_sf"/>
</dbReference>
<feature type="domain" description="HTH tetR-type" evidence="6">
    <location>
        <begin position="32"/>
        <end position="92"/>
    </location>
</feature>
<dbReference type="AlphaFoldDB" id="A0AA46YKR7"/>
<keyword evidence="2 4" id="KW-0238">DNA-binding</keyword>
<evidence type="ECO:0000259" key="6">
    <source>
        <dbReference type="PROSITE" id="PS50977"/>
    </source>
</evidence>
<dbReference type="GO" id="GO:0000976">
    <property type="term" value="F:transcription cis-regulatory region binding"/>
    <property type="evidence" value="ECO:0007669"/>
    <property type="project" value="TreeGrafter"/>
</dbReference>
<dbReference type="Proteomes" id="UP001164390">
    <property type="component" value="Chromosome"/>
</dbReference>
<gene>
    <name evidence="7" type="ORF">L0C25_20465</name>
</gene>
<reference evidence="7" key="1">
    <citation type="submission" date="2022-01" db="EMBL/GenBank/DDBJ databases">
        <title>Nocardioidaceae gen. sp. A5X3R13.</title>
        <authorList>
            <person name="Lopez Marin M.A."/>
            <person name="Uhlik O."/>
        </authorList>
    </citation>
    <scope>NUCLEOTIDE SEQUENCE</scope>
    <source>
        <strain evidence="7">A5X3R13</strain>
    </source>
</reference>
<keyword evidence="3" id="KW-0804">Transcription</keyword>
<dbReference type="EMBL" id="CP094970">
    <property type="protein sequence ID" value="UYM04874.1"/>
    <property type="molecule type" value="Genomic_DNA"/>
</dbReference>
<dbReference type="PROSITE" id="PS50977">
    <property type="entry name" value="HTH_TETR_2"/>
    <property type="match status" value="1"/>
</dbReference>
<evidence type="ECO:0000313" key="8">
    <source>
        <dbReference type="Proteomes" id="UP001164390"/>
    </source>
</evidence>
<keyword evidence="8" id="KW-1185">Reference proteome</keyword>
<evidence type="ECO:0000256" key="1">
    <source>
        <dbReference type="ARBA" id="ARBA00023015"/>
    </source>
</evidence>
<dbReference type="Pfam" id="PF00440">
    <property type="entry name" value="TetR_N"/>
    <property type="match status" value="1"/>
</dbReference>
<evidence type="ECO:0000256" key="4">
    <source>
        <dbReference type="PROSITE-ProRule" id="PRU00335"/>
    </source>
</evidence>
<evidence type="ECO:0000313" key="7">
    <source>
        <dbReference type="EMBL" id="UYM04874.1"/>
    </source>
</evidence>
<dbReference type="SUPFAM" id="SSF46689">
    <property type="entry name" value="Homeodomain-like"/>
    <property type="match status" value="1"/>
</dbReference>
<dbReference type="Gene3D" id="1.10.10.60">
    <property type="entry name" value="Homeodomain-like"/>
    <property type="match status" value="1"/>
</dbReference>
<dbReference type="PRINTS" id="PR00455">
    <property type="entry name" value="HTHTETR"/>
</dbReference>
<organism evidence="7 8">
    <name type="scientific">Solicola gregarius</name>
    <dbReference type="NCBI Taxonomy" id="2908642"/>
    <lineage>
        <taxon>Bacteria</taxon>
        <taxon>Bacillati</taxon>
        <taxon>Actinomycetota</taxon>
        <taxon>Actinomycetes</taxon>
        <taxon>Propionibacteriales</taxon>
        <taxon>Nocardioidaceae</taxon>
        <taxon>Solicola</taxon>
    </lineage>
</organism>
<dbReference type="RefSeq" id="WP_271633638.1">
    <property type="nucleotide sequence ID" value="NZ_CP094970.1"/>
</dbReference>
<feature type="DNA-binding region" description="H-T-H motif" evidence="4">
    <location>
        <begin position="55"/>
        <end position="74"/>
    </location>
</feature>
<feature type="compositionally biased region" description="Polar residues" evidence="5">
    <location>
        <begin position="18"/>
        <end position="28"/>
    </location>
</feature>
<dbReference type="PANTHER" id="PTHR30055">
    <property type="entry name" value="HTH-TYPE TRANSCRIPTIONAL REGULATOR RUTR"/>
    <property type="match status" value="1"/>
</dbReference>
<evidence type="ECO:0000256" key="3">
    <source>
        <dbReference type="ARBA" id="ARBA00023163"/>
    </source>
</evidence>
<evidence type="ECO:0000256" key="2">
    <source>
        <dbReference type="ARBA" id="ARBA00023125"/>
    </source>
</evidence>
<dbReference type="Gene3D" id="1.10.357.10">
    <property type="entry name" value="Tetracycline Repressor, domain 2"/>
    <property type="match status" value="1"/>
</dbReference>
<dbReference type="PANTHER" id="PTHR30055:SF234">
    <property type="entry name" value="HTH-TYPE TRANSCRIPTIONAL REGULATOR BETI"/>
    <property type="match status" value="1"/>
</dbReference>